<organism evidence="2 3">
    <name type="scientific">Actinomadura logoneensis</name>
    <dbReference type="NCBI Taxonomy" id="2293572"/>
    <lineage>
        <taxon>Bacteria</taxon>
        <taxon>Bacillati</taxon>
        <taxon>Actinomycetota</taxon>
        <taxon>Actinomycetes</taxon>
        <taxon>Streptosporangiales</taxon>
        <taxon>Thermomonosporaceae</taxon>
        <taxon>Actinomadura</taxon>
    </lineage>
</organism>
<feature type="transmembrane region" description="Helical" evidence="1">
    <location>
        <begin position="63"/>
        <end position="84"/>
    </location>
</feature>
<keyword evidence="1" id="KW-0812">Transmembrane</keyword>
<dbReference type="GO" id="GO:0015628">
    <property type="term" value="P:protein secretion by the type II secretion system"/>
    <property type="evidence" value="ECO:0007669"/>
    <property type="project" value="TreeGrafter"/>
</dbReference>
<evidence type="ECO:0000256" key="1">
    <source>
        <dbReference type="SAM" id="Phobius"/>
    </source>
</evidence>
<dbReference type="PANTHER" id="PTHR21180:SF32">
    <property type="entry name" value="ENDONUCLEASE_EXONUCLEASE_PHOSPHATASE FAMILY DOMAIN-CONTAINING PROTEIN 1"/>
    <property type="match status" value="1"/>
</dbReference>
<dbReference type="Pfam" id="PF12836">
    <property type="entry name" value="HHH_3"/>
    <property type="match status" value="1"/>
</dbReference>
<accession>A0A372JSK2</accession>
<gene>
    <name evidence="2" type="ORF">DZF91_03815</name>
</gene>
<proteinExistence type="predicted"/>
<name>A0A372JSK2_9ACTN</name>
<dbReference type="SUPFAM" id="SSF47781">
    <property type="entry name" value="RuvA domain 2-like"/>
    <property type="match status" value="1"/>
</dbReference>
<dbReference type="InterPro" id="IPR051675">
    <property type="entry name" value="Endo/Exo/Phosphatase_dom_1"/>
</dbReference>
<feature type="transmembrane region" description="Helical" evidence="1">
    <location>
        <begin position="118"/>
        <end position="138"/>
    </location>
</feature>
<evidence type="ECO:0000313" key="2">
    <source>
        <dbReference type="EMBL" id="RFU42929.1"/>
    </source>
</evidence>
<dbReference type="InterPro" id="IPR010994">
    <property type="entry name" value="RuvA_2-like"/>
</dbReference>
<feature type="transmembrane region" description="Helical" evidence="1">
    <location>
        <begin position="91"/>
        <end position="112"/>
    </location>
</feature>
<evidence type="ECO:0000313" key="3">
    <source>
        <dbReference type="Proteomes" id="UP000261811"/>
    </source>
</evidence>
<sequence>MIAYAASRGNAPGAAFVSPEGCPWRWYGVSSGPEPRYPTGPVRPGGPVPPFPPPPRPSRLTGLGWAVAPLLTLGWSTPLTFMYAALRVRSAVLGGAAVGYALGIILAVHFWLSGDMDTFVLGQLVMTAVWIGGSVHAFTLRPRVFGLLEPASAANEHAVRLVRYRRTLRADARRLIAEDPALAHELHIGRPDLTRLYDDGGLVDVNHAPADVLTTLPGLTPALADRIVRHRAEHGGFVSVEELAVDVDLPPALLPKLKDYVVFLD</sequence>
<protein>
    <submittedName>
        <fullName evidence="2">Helix-hairpin-helix domain-containing protein</fullName>
    </submittedName>
</protein>
<reference evidence="2 3" key="1">
    <citation type="submission" date="2018-08" db="EMBL/GenBank/DDBJ databases">
        <title>Actinomadura jelena sp. nov., a novel Actinomycete isolated from soil in Chad.</title>
        <authorList>
            <person name="Shi L."/>
        </authorList>
    </citation>
    <scope>NUCLEOTIDE SEQUENCE [LARGE SCALE GENOMIC DNA]</scope>
    <source>
        <strain evidence="2 3">NEAU-G17</strain>
    </source>
</reference>
<comment type="caution">
    <text evidence="2">The sequence shown here is derived from an EMBL/GenBank/DDBJ whole genome shotgun (WGS) entry which is preliminary data.</text>
</comment>
<keyword evidence="1" id="KW-0472">Membrane</keyword>
<dbReference type="Proteomes" id="UP000261811">
    <property type="component" value="Unassembled WGS sequence"/>
</dbReference>
<dbReference type="PANTHER" id="PTHR21180">
    <property type="entry name" value="ENDONUCLEASE/EXONUCLEASE/PHOSPHATASE FAMILY DOMAIN-CONTAINING PROTEIN 1"/>
    <property type="match status" value="1"/>
</dbReference>
<dbReference type="AlphaFoldDB" id="A0A372JSK2"/>
<dbReference type="Gene3D" id="1.10.150.280">
    <property type="entry name" value="AF1531-like domain"/>
    <property type="match status" value="1"/>
</dbReference>
<keyword evidence="1" id="KW-1133">Transmembrane helix</keyword>
<keyword evidence="3" id="KW-1185">Reference proteome</keyword>
<dbReference type="GO" id="GO:0015627">
    <property type="term" value="C:type II protein secretion system complex"/>
    <property type="evidence" value="ECO:0007669"/>
    <property type="project" value="TreeGrafter"/>
</dbReference>
<dbReference type="EMBL" id="QURH01000079">
    <property type="protein sequence ID" value="RFU42929.1"/>
    <property type="molecule type" value="Genomic_DNA"/>
</dbReference>